<feature type="region of interest" description="Disordered" evidence="5">
    <location>
        <begin position="90"/>
        <end position="120"/>
    </location>
</feature>
<feature type="compositionally biased region" description="Acidic residues" evidence="5">
    <location>
        <begin position="108"/>
        <end position="120"/>
    </location>
</feature>
<dbReference type="GeneID" id="106809056"/>
<dbReference type="InterPro" id="IPR011992">
    <property type="entry name" value="EF-hand-dom_pair"/>
</dbReference>
<evidence type="ECO:0000313" key="7">
    <source>
        <dbReference type="Proteomes" id="UP000695022"/>
    </source>
</evidence>
<proteinExistence type="predicted"/>
<sequence>MSSETDDDDVYVARLREVFNDCCDDGQQQQQCGDARLGRDGLLLLCERLQLQEQAGNLLERCTAGRTDGKVDFENFKEAFVLVLSQTVDSTGTSTGVSTPAEGGPDGTTDDESSIEDEIVPVEVSPKFVKGCKKYGRRSRPEGPMHTESQSEDEQHNVEEKRHWLDTRSSAGSLIGLSPRGFPTPIASPQPLLRTVTPSSEMFEASGQLNGLPLNQHTATALPGSQATAEVSADITQQLEAVWNEVDAQQKGYLSREELGCMCQHVGMESLSEEVRP</sequence>
<evidence type="ECO:0000259" key="6">
    <source>
        <dbReference type="PROSITE" id="PS50222"/>
    </source>
</evidence>
<comment type="subcellular location">
    <subcellularLocation>
        <location evidence="1">Cytoplasm</location>
        <location evidence="1">Cytoskeleton</location>
        <location evidence="1">Microtubule organizing center</location>
        <location evidence="1">Centrosome</location>
    </subcellularLocation>
</comment>
<feature type="domain" description="EF-hand" evidence="6">
    <location>
        <begin position="234"/>
        <end position="269"/>
    </location>
</feature>
<evidence type="ECO:0000256" key="3">
    <source>
        <dbReference type="ARBA" id="ARBA00022553"/>
    </source>
</evidence>
<dbReference type="InterPro" id="IPR002048">
    <property type="entry name" value="EF_hand_dom"/>
</dbReference>
<dbReference type="PROSITE" id="PS50222">
    <property type="entry name" value="EF_HAND_2"/>
    <property type="match status" value="1"/>
</dbReference>
<organism evidence="7 8">
    <name type="scientific">Priapulus caudatus</name>
    <name type="common">Priapulid worm</name>
    <dbReference type="NCBI Taxonomy" id="37621"/>
    <lineage>
        <taxon>Eukaryota</taxon>
        <taxon>Metazoa</taxon>
        <taxon>Ecdysozoa</taxon>
        <taxon>Scalidophora</taxon>
        <taxon>Priapulida</taxon>
        <taxon>Priapulimorpha</taxon>
        <taxon>Priapulimorphida</taxon>
        <taxon>Priapulidae</taxon>
        <taxon>Priapulus</taxon>
    </lineage>
</organism>
<keyword evidence="7" id="KW-1185">Reference proteome</keyword>
<keyword evidence="2" id="KW-0963">Cytoplasm</keyword>
<feature type="compositionally biased region" description="Low complexity" evidence="5">
    <location>
        <begin position="90"/>
        <end position="99"/>
    </location>
</feature>
<dbReference type="Proteomes" id="UP000695022">
    <property type="component" value="Unplaced"/>
</dbReference>
<reference evidence="8" key="1">
    <citation type="submission" date="2025-08" db="UniProtKB">
        <authorList>
            <consortium name="RefSeq"/>
        </authorList>
    </citation>
    <scope>IDENTIFICATION</scope>
</reference>
<gene>
    <name evidence="8" type="primary">LOC106809056</name>
</gene>
<feature type="region of interest" description="Disordered" evidence="5">
    <location>
        <begin position="133"/>
        <end position="160"/>
    </location>
</feature>
<evidence type="ECO:0000256" key="4">
    <source>
        <dbReference type="ARBA" id="ARBA00023212"/>
    </source>
</evidence>
<dbReference type="SUPFAM" id="SSF47473">
    <property type="entry name" value="EF-hand"/>
    <property type="match status" value="1"/>
</dbReference>
<evidence type="ECO:0000313" key="8">
    <source>
        <dbReference type="RefSeq" id="XP_014667485.1"/>
    </source>
</evidence>
<name>A0ABM1E5L4_PRICU</name>
<evidence type="ECO:0000256" key="5">
    <source>
        <dbReference type="SAM" id="MobiDB-lite"/>
    </source>
</evidence>
<protein>
    <submittedName>
        <fullName evidence="8">Ninein-like protein</fullName>
    </submittedName>
</protein>
<evidence type="ECO:0000256" key="2">
    <source>
        <dbReference type="ARBA" id="ARBA00022490"/>
    </source>
</evidence>
<evidence type="ECO:0000256" key="1">
    <source>
        <dbReference type="ARBA" id="ARBA00004300"/>
    </source>
</evidence>
<keyword evidence="4" id="KW-0206">Cytoskeleton</keyword>
<dbReference type="RefSeq" id="XP_014667485.1">
    <property type="nucleotide sequence ID" value="XM_014811999.1"/>
</dbReference>
<dbReference type="PANTHER" id="PTHR18905">
    <property type="entry name" value="NINEIN"/>
    <property type="match status" value="1"/>
</dbReference>
<accession>A0ABM1E5L4</accession>
<dbReference type="PANTHER" id="PTHR18905:SF13">
    <property type="entry name" value="NON-CENTROSOMAL MICROTUBULE ARRAY"/>
    <property type="match status" value="1"/>
</dbReference>
<keyword evidence="3" id="KW-0597">Phosphoprotein</keyword>